<organism evidence="3 4">
    <name type="scientific">Rhodocollybia butyracea</name>
    <dbReference type="NCBI Taxonomy" id="206335"/>
    <lineage>
        <taxon>Eukaryota</taxon>
        <taxon>Fungi</taxon>
        <taxon>Dikarya</taxon>
        <taxon>Basidiomycota</taxon>
        <taxon>Agaricomycotina</taxon>
        <taxon>Agaricomycetes</taxon>
        <taxon>Agaricomycetidae</taxon>
        <taxon>Agaricales</taxon>
        <taxon>Marasmiineae</taxon>
        <taxon>Omphalotaceae</taxon>
        <taxon>Rhodocollybia</taxon>
    </lineage>
</organism>
<evidence type="ECO:0000256" key="1">
    <source>
        <dbReference type="SAM" id="SignalP"/>
    </source>
</evidence>
<sequence length="145" mass="15185">MFFNYQKLSKFSTLAFALATPVVGQTSVQCFNSGLNVNCSQSIGAFCSNTQAAMGNAINAQDSIATCSTNNISIGIISKCIFTAWNQFPSVGGNIPNVANCNLALKNVTETCQFGGQASVDNANFLFTVLPNTGSCLSDITNDGD</sequence>
<feature type="domain" description="Glycan binding protein Y3-like" evidence="2">
    <location>
        <begin position="38"/>
        <end position="136"/>
    </location>
</feature>
<feature type="chain" id="PRO_5040367128" description="Glycan binding protein Y3-like domain-containing protein" evidence="1">
    <location>
        <begin position="25"/>
        <end position="145"/>
    </location>
</feature>
<dbReference type="Pfam" id="PF22803">
    <property type="entry name" value="GBD_Y3"/>
    <property type="match status" value="1"/>
</dbReference>
<evidence type="ECO:0000313" key="4">
    <source>
        <dbReference type="Proteomes" id="UP000772434"/>
    </source>
</evidence>
<name>A0A9P5Q9Y3_9AGAR</name>
<keyword evidence="1" id="KW-0732">Signal</keyword>
<feature type="signal peptide" evidence="1">
    <location>
        <begin position="1"/>
        <end position="24"/>
    </location>
</feature>
<proteinExistence type="predicted"/>
<evidence type="ECO:0000313" key="3">
    <source>
        <dbReference type="EMBL" id="KAF9078056.1"/>
    </source>
</evidence>
<dbReference type="Proteomes" id="UP000772434">
    <property type="component" value="Unassembled WGS sequence"/>
</dbReference>
<keyword evidence="4" id="KW-1185">Reference proteome</keyword>
<evidence type="ECO:0000259" key="2">
    <source>
        <dbReference type="Pfam" id="PF22803"/>
    </source>
</evidence>
<protein>
    <recommendedName>
        <fullName evidence="2">Glycan binding protein Y3-like domain-containing protein</fullName>
    </recommendedName>
</protein>
<dbReference type="AlphaFoldDB" id="A0A9P5Q9Y3"/>
<accession>A0A9P5Q9Y3</accession>
<dbReference type="EMBL" id="JADNRY010000002">
    <property type="protein sequence ID" value="KAF9078056.1"/>
    <property type="molecule type" value="Genomic_DNA"/>
</dbReference>
<dbReference type="InterPro" id="IPR054443">
    <property type="entry name" value="Y3-like_dom"/>
</dbReference>
<comment type="caution">
    <text evidence="3">The sequence shown here is derived from an EMBL/GenBank/DDBJ whole genome shotgun (WGS) entry which is preliminary data.</text>
</comment>
<reference evidence="3" key="1">
    <citation type="submission" date="2020-11" db="EMBL/GenBank/DDBJ databases">
        <authorList>
            <consortium name="DOE Joint Genome Institute"/>
            <person name="Ahrendt S."/>
            <person name="Riley R."/>
            <person name="Andreopoulos W."/>
            <person name="Labutti K."/>
            <person name="Pangilinan J."/>
            <person name="Ruiz-Duenas F.J."/>
            <person name="Barrasa J.M."/>
            <person name="Sanchez-Garcia M."/>
            <person name="Camarero S."/>
            <person name="Miyauchi S."/>
            <person name="Serrano A."/>
            <person name="Linde D."/>
            <person name="Babiker R."/>
            <person name="Drula E."/>
            <person name="Ayuso-Fernandez I."/>
            <person name="Pacheco R."/>
            <person name="Padilla G."/>
            <person name="Ferreira P."/>
            <person name="Barriuso J."/>
            <person name="Kellner H."/>
            <person name="Castanera R."/>
            <person name="Alfaro M."/>
            <person name="Ramirez L."/>
            <person name="Pisabarro A.G."/>
            <person name="Kuo A."/>
            <person name="Tritt A."/>
            <person name="Lipzen A."/>
            <person name="He G."/>
            <person name="Yan M."/>
            <person name="Ng V."/>
            <person name="Cullen D."/>
            <person name="Martin F."/>
            <person name="Rosso M.-N."/>
            <person name="Henrissat B."/>
            <person name="Hibbett D."/>
            <person name="Martinez A.T."/>
            <person name="Grigoriev I.V."/>
        </authorList>
    </citation>
    <scope>NUCLEOTIDE SEQUENCE</scope>
    <source>
        <strain evidence="3">AH 40177</strain>
    </source>
</reference>
<gene>
    <name evidence="3" type="ORF">BDP27DRAFT_1412971</name>
</gene>